<protein>
    <recommendedName>
        <fullName evidence="4">Retrotransposon gag domain-containing protein</fullName>
    </recommendedName>
</protein>
<accession>A0A9X0AIH5</accession>
<reference evidence="2" key="1">
    <citation type="submission" date="2022-11" db="EMBL/GenBank/DDBJ databases">
        <title>Genome Resource of Sclerotinia nivalis Strain SnTB1, a Plant Pathogen Isolated from American Ginseng.</title>
        <authorList>
            <person name="Fan S."/>
        </authorList>
    </citation>
    <scope>NUCLEOTIDE SEQUENCE</scope>
    <source>
        <strain evidence="2">SnTB1</strain>
    </source>
</reference>
<evidence type="ECO:0000313" key="2">
    <source>
        <dbReference type="EMBL" id="KAJ8063427.1"/>
    </source>
</evidence>
<evidence type="ECO:0000256" key="1">
    <source>
        <dbReference type="SAM" id="MobiDB-lite"/>
    </source>
</evidence>
<keyword evidence="3" id="KW-1185">Reference proteome</keyword>
<proteinExistence type="predicted"/>
<feature type="region of interest" description="Disordered" evidence="1">
    <location>
        <begin position="248"/>
        <end position="325"/>
    </location>
</feature>
<comment type="caution">
    <text evidence="2">The sequence shown here is derived from an EMBL/GenBank/DDBJ whole genome shotgun (WGS) entry which is preliminary data.</text>
</comment>
<name>A0A9X0AIH5_9HELO</name>
<gene>
    <name evidence="2" type="ORF">OCU04_008646</name>
</gene>
<sequence length="340" mass="39132">MSIFDDAKAEELWNKINIDSVPEFDHRNIPSSVWLNTIKTIVKRVTRDPIYKPFVFFTIVQLKFKGKAQIWANNHTDFKTIFEDTETATQENELAFTKAFLNRYPSQDDENTAQNVMDSMNSLAQAKNETLEKYYSRAKDIQYDMGLNDIPASEKNLDVINATVQEKLVLNFVKGLIDSTLRNHSISNNAICRSLAESYYTIQSTKRNMELQDSLTNDEIVKELTDSISNTKSKGFTKEQKLEVLSQQLKSKPSFKKDNNSEGNYNSNNSRNQNRDGNNHRNNNNNRQDQNNDFQQISNQTRQANLPDPKTSKHPIVNGTEEYDPNKKPLCFSCGEYGHF</sequence>
<dbReference type="EMBL" id="JAPEIS010000009">
    <property type="protein sequence ID" value="KAJ8063427.1"/>
    <property type="molecule type" value="Genomic_DNA"/>
</dbReference>
<dbReference type="OrthoDB" id="10680824at2759"/>
<dbReference type="AlphaFoldDB" id="A0A9X0AIH5"/>
<evidence type="ECO:0000313" key="3">
    <source>
        <dbReference type="Proteomes" id="UP001152300"/>
    </source>
</evidence>
<evidence type="ECO:0008006" key="4">
    <source>
        <dbReference type="Google" id="ProtNLM"/>
    </source>
</evidence>
<feature type="compositionally biased region" description="Low complexity" evidence="1">
    <location>
        <begin position="261"/>
        <end position="272"/>
    </location>
</feature>
<dbReference type="Proteomes" id="UP001152300">
    <property type="component" value="Unassembled WGS sequence"/>
</dbReference>
<feature type="compositionally biased region" description="Low complexity" evidence="1">
    <location>
        <begin position="280"/>
        <end position="296"/>
    </location>
</feature>
<organism evidence="2 3">
    <name type="scientific">Sclerotinia nivalis</name>
    <dbReference type="NCBI Taxonomy" id="352851"/>
    <lineage>
        <taxon>Eukaryota</taxon>
        <taxon>Fungi</taxon>
        <taxon>Dikarya</taxon>
        <taxon>Ascomycota</taxon>
        <taxon>Pezizomycotina</taxon>
        <taxon>Leotiomycetes</taxon>
        <taxon>Helotiales</taxon>
        <taxon>Sclerotiniaceae</taxon>
        <taxon>Sclerotinia</taxon>
    </lineage>
</organism>